<dbReference type="Proteomes" id="UP000679307">
    <property type="component" value="Chromosome"/>
</dbReference>
<evidence type="ECO:0000313" key="3">
    <source>
        <dbReference type="Proteomes" id="UP000679307"/>
    </source>
</evidence>
<keyword evidence="1" id="KW-0472">Membrane</keyword>
<sequence length="67" mass="7113">MKSTKLFVVSLLGLAVSAAVLILLIPSLFGSGEHADTWLVVGLALVAAAFAVGTRYWRPPTRTSESR</sequence>
<reference evidence="2 3" key="1">
    <citation type="submission" date="2021-05" db="EMBL/GenBank/DDBJ databases">
        <title>Complete genome of Nocardioides aquaticus KCTC 9944T isolated from meromictic and hypersaline Ekho Lake, Antarctica.</title>
        <authorList>
            <person name="Hwang K."/>
            <person name="Kim K.M."/>
            <person name="Choe H."/>
        </authorList>
    </citation>
    <scope>NUCLEOTIDE SEQUENCE [LARGE SCALE GENOMIC DNA]</scope>
    <source>
        <strain evidence="2 3">KCTC 9944</strain>
    </source>
</reference>
<keyword evidence="1" id="KW-1133">Transmembrane helix</keyword>
<keyword evidence="3" id="KW-1185">Reference proteome</keyword>
<accession>A0ABX8EIW2</accession>
<gene>
    <name evidence="2" type="ORF">ENKNEFLB_02871</name>
</gene>
<feature type="transmembrane region" description="Helical" evidence="1">
    <location>
        <begin position="40"/>
        <end position="57"/>
    </location>
</feature>
<protein>
    <submittedName>
        <fullName evidence="2">Uncharacterized protein</fullName>
    </submittedName>
</protein>
<evidence type="ECO:0000313" key="2">
    <source>
        <dbReference type="EMBL" id="QVT80472.1"/>
    </source>
</evidence>
<keyword evidence="1" id="KW-0812">Transmembrane</keyword>
<dbReference type="EMBL" id="CP075371">
    <property type="protein sequence ID" value="QVT80472.1"/>
    <property type="molecule type" value="Genomic_DNA"/>
</dbReference>
<organism evidence="2 3">
    <name type="scientific">Nocardioides aquaticus</name>
    <dbReference type="NCBI Taxonomy" id="160826"/>
    <lineage>
        <taxon>Bacteria</taxon>
        <taxon>Bacillati</taxon>
        <taxon>Actinomycetota</taxon>
        <taxon>Actinomycetes</taxon>
        <taxon>Propionibacteriales</taxon>
        <taxon>Nocardioidaceae</taxon>
        <taxon>Nocardioides</taxon>
    </lineage>
</organism>
<name>A0ABX8EIW2_9ACTN</name>
<evidence type="ECO:0000256" key="1">
    <source>
        <dbReference type="SAM" id="Phobius"/>
    </source>
</evidence>
<dbReference type="RefSeq" id="WP_214056013.1">
    <property type="nucleotide sequence ID" value="NZ_BAAAHS010000282.1"/>
</dbReference>
<proteinExistence type="predicted"/>